<dbReference type="GO" id="GO:0009094">
    <property type="term" value="P:L-phenylalanine biosynthetic process"/>
    <property type="evidence" value="ECO:0007669"/>
    <property type="project" value="UniProtKB-KW"/>
</dbReference>
<keyword evidence="8" id="KW-0021">Allosteric enzyme</keyword>
<keyword evidence="12 15" id="KW-0413">Isomerase</keyword>
<proteinExistence type="predicted"/>
<evidence type="ECO:0000259" key="16">
    <source>
        <dbReference type="Pfam" id="PF01817"/>
    </source>
</evidence>
<dbReference type="Proteomes" id="UP000292447">
    <property type="component" value="Chromosome II"/>
</dbReference>
<dbReference type="Gene3D" id="1.10.590.10">
    <property type="entry name" value="Chorismate mutase, AroQ class superfamily, eukaryotic"/>
    <property type="match status" value="1"/>
</dbReference>
<accession>A0A4P6XPA1</accession>
<dbReference type="GO" id="GO:0006571">
    <property type="term" value="P:tyrosine biosynthetic process"/>
    <property type="evidence" value="ECO:0007669"/>
    <property type="project" value="UniProtKB-KW"/>
</dbReference>
<dbReference type="NCBIfam" id="TIGR01802">
    <property type="entry name" value="CM_pl-yst"/>
    <property type="match status" value="1"/>
</dbReference>
<comment type="catalytic activity">
    <reaction evidence="13">
        <text>chorismate = prephenate</text>
        <dbReference type="Rhea" id="RHEA:13897"/>
        <dbReference type="ChEBI" id="CHEBI:29748"/>
        <dbReference type="ChEBI" id="CHEBI:29934"/>
        <dbReference type="EC" id="5.4.99.5"/>
    </reaction>
    <physiologicalReaction direction="left-to-right" evidence="13">
        <dbReference type="Rhea" id="RHEA:13898"/>
    </physiologicalReaction>
</comment>
<sequence length="261" mass="30166">MNFKDAKTVLDLNNIRAALVRMEETIVFGLIERSQFFSLPSVYQRNKYHIEGFDGSFMEWLLLQTEKVHSQVRRYEAPDETPFFPHELLKPLLPPVEYAKVLASYSDDVNVNGEILDFYVHKIVPQVSCQQGDQNENSGSVSVCDVECLQALSRRIHFGKFVAEAKYRSEPELYKKLILAKDVKGIEASITNQAVEDKILLRLKEKCEAYGTDPSLKYSQRQQAKVDPELIVLLYKQYVIPLTKKVEVEYLLRRLEDDVEL</sequence>
<dbReference type="PANTHER" id="PTHR21145:SF12">
    <property type="entry name" value="CHORISMATE MUTASE"/>
    <property type="match status" value="1"/>
</dbReference>
<evidence type="ECO:0000256" key="5">
    <source>
        <dbReference type="ARBA" id="ARBA00020296"/>
    </source>
</evidence>
<dbReference type="InterPro" id="IPR002701">
    <property type="entry name" value="CM_II_prokaryot"/>
</dbReference>
<dbReference type="FunFam" id="1.10.590.10:FF:000002">
    <property type="entry name" value="Chorismate mutase"/>
    <property type="match status" value="1"/>
</dbReference>
<keyword evidence="11" id="KW-0584">Phenylalanine biosynthesis</keyword>
<organism evidence="17 18">
    <name type="scientific">Metschnikowia aff. pulcherrima</name>
    <dbReference type="NCBI Taxonomy" id="2163413"/>
    <lineage>
        <taxon>Eukaryota</taxon>
        <taxon>Fungi</taxon>
        <taxon>Dikarya</taxon>
        <taxon>Ascomycota</taxon>
        <taxon>Saccharomycotina</taxon>
        <taxon>Pichiomycetes</taxon>
        <taxon>Metschnikowiaceae</taxon>
        <taxon>Metschnikowia</taxon>
    </lineage>
</organism>
<dbReference type="PIRSF" id="PIRSF017318">
    <property type="entry name" value="Chor_mut_AroQ_eu"/>
    <property type="match status" value="1"/>
</dbReference>
<keyword evidence="10 15" id="KW-0057">Aromatic amino acid biosynthesis</keyword>
<reference evidence="18" key="1">
    <citation type="submission" date="2019-03" db="EMBL/GenBank/DDBJ databases">
        <title>Snf2 controls pulcherriminic acid biosynthesis and connects pigmentation and antifungal activity of the yeast Metschnikowia pulcherrima.</title>
        <authorList>
            <person name="Gore-Lloyd D."/>
            <person name="Sumann I."/>
            <person name="Brachmann A.O."/>
            <person name="Schneeberger K."/>
            <person name="Ortiz-Merino R.A."/>
            <person name="Moreno-Beltran M."/>
            <person name="Schlaefli M."/>
            <person name="Kirner P."/>
            <person name="Santos Kron A."/>
            <person name="Wolfe K.H."/>
            <person name="Piel J."/>
            <person name="Ahrens C.H."/>
            <person name="Henk D."/>
            <person name="Freimoser F.M."/>
        </authorList>
    </citation>
    <scope>NUCLEOTIDE SEQUENCE [LARGE SCALE GENOMIC DNA]</scope>
    <source>
        <strain evidence="18">APC 1.2</strain>
    </source>
</reference>
<dbReference type="STRING" id="2163413.A0A4P6XPA1"/>
<dbReference type="InterPro" id="IPR008238">
    <property type="entry name" value="Chorismate_mutase_AroQ_euk"/>
</dbReference>
<dbReference type="EMBL" id="CP034457">
    <property type="protein sequence ID" value="QBM87858.1"/>
    <property type="molecule type" value="Genomic_DNA"/>
</dbReference>
<dbReference type="EC" id="5.4.99.5" evidence="4 15"/>
<dbReference type="UniPathway" id="UPA00120">
    <property type="reaction ID" value="UER00203"/>
</dbReference>
<dbReference type="InterPro" id="IPR037039">
    <property type="entry name" value="CM_AroQ_sf_eucaryotic"/>
</dbReference>
<dbReference type="PROSITE" id="PS51169">
    <property type="entry name" value="CHORISMATE_MUT_3"/>
    <property type="match status" value="1"/>
</dbReference>
<evidence type="ECO:0000256" key="10">
    <source>
        <dbReference type="ARBA" id="ARBA00023141"/>
    </source>
</evidence>
<evidence type="ECO:0000256" key="14">
    <source>
        <dbReference type="ARBA" id="ARBA00055515"/>
    </source>
</evidence>
<protein>
    <recommendedName>
        <fullName evidence="5 15">Chorismate mutase</fullName>
        <ecNumber evidence="4 15">5.4.99.5</ecNumber>
    </recommendedName>
</protein>
<dbReference type="InterPro" id="IPR036263">
    <property type="entry name" value="Chorismate_II_sf"/>
</dbReference>
<name>A0A4P6XPA1_9ASCO</name>
<evidence type="ECO:0000256" key="13">
    <source>
        <dbReference type="ARBA" id="ARBA00023979"/>
    </source>
</evidence>
<keyword evidence="9 15" id="KW-0028">Amino-acid biosynthesis</keyword>
<comment type="subcellular location">
    <subcellularLocation>
        <location evidence="1">Cytoplasm</location>
    </subcellularLocation>
</comment>
<evidence type="ECO:0000256" key="6">
    <source>
        <dbReference type="ARBA" id="ARBA00022490"/>
    </source>
</evidence>
<dbReference type="SUPFAM" id="SSF48600">
    <property type="entry name" value="Chorismate mutase II"/>
    <property type="match status" value="1"/>
</dbReference>
<comment type="pathway">
    <text evidence="2">Metabolic intermediate biosynthesis; prephenate biosynthesis; prephenate from chorismate: step 1/1.</text>
</comment>
<dbReference type="GO" id="GO:0046417">
    <property type="term" value="P:chorismate metabolic process"/>
    <property type="evidence" value="ECO:0007669"/>
    <property type="project" value="InterPro"/>
</dbReference>
<evidence type="ECO:0000256" key="12">
    <source>
        <dbReference type="ARBA" id="ARBA00023235"/>
    </source>
</evidence>
<keyword evidence="18" id="KW-1185">Reference proteome</keyword>
<keyword evidence="7" id="KW-0827">Tyrosine biosynthesis</keyword>
<evidence type="ECO:0000256" key="2">
    <source>
        <dbReference type="ARBA" id="ARBA00004817"/>
    </source>
</evidence>
<comment type="function">
    <text evidence="14">Catalyzes the Claisen rearrangement of chorismate to prephenate. Acts at the first branch point in the aromatic amino acid pathway where it steers biosynthesis towards phenylalanine and tyrosine, and away from tryptophan.</text>
</comment>
<keyword evidence="6" id="KW-0963">Cytoplasm</keyword>
<evidence type="ECO:0000256" key="8">
    <source>
        <dbReference type="ARBA" id="ARBA00022533"/>
    </source>
</evidence>
<dbReference type="PANTHER" id="PTHR21145">
    <property type="entry name" value="CHORISMATE MUTASE"/>
    <property type="match status" value="1"/>
</dbReference>
<evidence type="ECO:0000256" key="1">
    <source>
        <dbReference type="ARBA" id="ARBA00004496"/>
    </source>
</evidence>
<evidence type="ECO:0000256" key="3">
    <source>
        <dbReference type="ARBA" id="ARBA00011738"/>
    </source>
</evidence>
<gene>
    <name evidence="17" type="primary">MPUL0B10710</name>
    <name evidence="17" type="ORF">METSCH_B10710</name>
</gene>
<comment type="subunit">
    <text evidence="3">Homodimer.</text>
</comment>
<evidence type="ECO:0000256" key="4">
    <source>
        <dbReference type="ARBA" id="ARBA00012404"/>
    </source>
</evidence>
<evidence type="ECO:0000313" key="18">
    <source>
        <dbReference type="Proteomes" id="UP000292447"/>
    </source>
</evidence>
<dbReference type="GO" id="GO:0004106">
    <property type="term" value="F:chorismate mutase activity"/>
    <property type="evidence" value="ECO:0007669"/>
    <property type="project" value="UniProtKB-UniRule"/>
</dbReference>
<dbReference type="GO" id="GO:0005737">
    <property type="term" value="C:cytoplasm"/>
    <property type="evidence" value="ECO:0007669"/>
    <property type="project" value="UniProtKB-SubCell"/>
</dbReference>
<dbReference type="AlphaFoldDB" id="A0A4P6XPA1"/>
<evidence type="ECO:0000256" key="11">
    <source>
        <dbReference type="ARBA" id="ARBA00023222"/>
    </source>
</evidence>
<dbReference type="Pfam" id="PF01817">
    <property type="entry name" value="CM_2"/>
    <property type="match status" value="1"/>
</dbReference>
<feature type="domain" description="Chorismate mutase" evidence="16">
    <location>
        <begin position="140"/>
        <end position="247"/>
    </location>
</feature>
<evidence type="ECO:0000256" key="15">
    <source>
        <dbReference type="PIRNR" id="PIRNR017318"/>
    </source>
</evidence>
<evidence type="ECO:0000256" key="7">
    <source>
        <dbReference type="ARBA" id="ARBA00022498"/>
    </source>
</evidence>
<evidence type="ECO:0000256" key="9">
    <source>
        <dbReference type="ARBA" id="ARBA00022605"/>
    </source>
</evidence>
<evidence type="ECO:0000313" key="17">
    <source>
        <dbReference type="EMBL" id="QBM87858.1"/>
    </source>
</evidence>